<dbReference type="AlphaFoldDB" id="A0A7J5ZS64"/>
<evidence type="ECO:0000313" key="3">
    <source>
        <dbReference type="EMBL" id="KAF4073350.1"/>
    </source>
</evidence>
<protein>
    <submittedName>
        <fullName evidence="3">Uncharacterized protein</fullName>
    </submittedName>
</protein>
<feature type="region of interest" description="Disordered" evidence="1">
    <location>
        <begin position="117"/>
        <end position="149"/>
    </location>
</feature>
<dbReference type="Proteomes" id="UP000593565">
    <property type="component" value="Unassembled WGS sequence"/>
</dbReference>
<comment type="caution">
    <text evidence="3">The sequence shown here is derived from an EMBL/GenBank/DDBJ whole genome shotgun (WGS) entry which is preliminary data.</text>
</comment>
<feature type="transmembrane region" description="Helical" evidence="2">
    <location>
        <begin position="7"/>
        <end position="24"/>
    </location>
</feature>
<accession>A0A7J5ZS64</accession>
<reference evidence="3 4" key="1">
    <citation type="submission" date="2020-02" db="EMBL/GenBank/DDBJ databases">
        <title>A chromosome-scale genome assembly of the black bullhead catfish (Ameiurus melas).</title>
        <authorList>
            <person name="Wen M."/>
            <person name="Zham M."/>
            <person name="Cabau C."/>
            <person name="Klopp C."/>
            <person name="Donnadieu C."/>
            <person name="Roques C."/>
            <person name="Bouchez O."/>
            <person name="Lampietro C."/>
            <person name="Jouanno E."/>
            <person name="Herpin A."/>
            <person name="Louis A."/>
            <person name="Berthelot C."/>
            <person name="Parey E."/>
            <person name="Roest-Crollius H."/>
            <person name="Braasch I."/>
            <person name="Postlethwait J."/>
            <person name="Robinson-Rechavi M."/>
            <person name="Echchiki A."/>
            <person name="Begum T."/>
            <person name="Montfort J."/>
            <person name="Schartl M."/>
            <person name="Bobe J."/>
            <person name="Guiguen Y."/>
        </authorList>
    </citation>
    <scope>NUCLEOTIDE SEQUENCE [LARGE SCALE GENOMIC DNA]</scope>
    <source>
        <strain evidence="3">M_S1</strain>
        <tissue evidence="3">Blood</tissue>
    </source>
</reference>
<keyword evidence="2" id="KW-0472">Membrane</keyword>
<organism evidence="3 4">
    <name type="scientific">Ameiurus melas</name>
    <name type="common">Black bullhead</name>
    <name type="synonym">Silurus melas</name>
    <dbReference type="NCBI Taxonomy" id="219545"/>
    <lineage>
        <taxon>Eukaryota</taxon>
        <taxon>Metazoa</taxon>
        <taxon>Chordata</taxon>
        <taxon>Craniata</taxon>
        <taxon>Vertebrata</taxon>
        <taxon>Euteleostomi</taxon>
        <taxon>Actinopterygii</taxon>
        <taxon>Neopterygii</taxon>
        <taxon>Teleostei</taxon>
        <taxon>Ostariophysi</taxon>
        <taxon>Siluriformes</taxon>
        <taxon>Ictaluridae</taxon>
        <taxon>Ameiurus</taxon>
    </lineage>
</organism>
<name>A0A7J5ZS64_AMEME</name>
<evidence type="ECO:0000256" key="2">
    <source>
        <dbReference type="SAM" id="Phobius"/>
    </source>
</evidence>
<keyword evidence="2" id="KW-1133">Transmembrane helix</keyword>
<dbReference type="EMBL" id="JAAGNN010000024">
    <property type="protein sequence ID" value="KAF4073350.1"/>
    <property type="molecule type" value="Genomic_DNA"/>
</dbReference>
<keyword evidence="2" id="KW-0812">Transmembrane</keyword>
<feature type="transmembrane region" description="Helical" evidence="2">
    <location>
        <begin position="53"/>
        <end position="74"/>
    </location>
</feature>
<keyword evidence="4" id="KW-1185">Reference proteome</keyword>
<proteinExistence type="predicted"/>
<evidence type="ECO:0000256" key="1">
    <source>
        <dbReference type="SAM" id="MobiDB-lite"/>
    </source>
</evidence>
<gene>
    <name evidence="3" type="ORF">AMELA_G00257840</name>
</gene>
<sequence>MYLLCRLLNLGMLILVCSYLSYFISKVSLSDQFTCHLHTGVLFNRSVPVTCKLVVVDVFYVFSTVYLVVLLAAFSYTQLKSNFTCGCDGLSMFPGGEPVRAEQLQISAGVYELSMEGKRRRRRARSATSRNTSAQIKPGNVPAAAGPSP</sequence>
<evidence type="ECO:0000313" key="4">
    <source>
        <dbReference type="Proteomes" id="UP000593565"/>
    </source>
</evidence>